<evidence type="ECO:0000256" key="2">
    <source>
        <dbReference type="ARBA" id="ARBA00022670"/>
    </source>
</evidence>
<dbReference type="GO" id="GO:0004180">
    <property type="term" value="F:carboxypeptidase activity"/>
    <property type="evidence" value="ECO:0007669"/>
    <property type="project" value="TreeGrafter"/>
</dbReference>
<comment type="similarity">
    <text evidence="1 7">Belongs to the peptidase M3 family.</text>
</comment>
<evidence type="ECO:0000313" key="9">
    <source>
        <dbReference type="EMBL" id="SPP92145.1"/>
    </source>
</evidence>
<name>A0A2U3PSL9_9BRAD</name>
<accession>A0A2U3PSL9</accession>
<dbReference type="GO" id="GO:0004222">
    <property type="term" value="F:metalloendopeptidase activity"/>
    <property type="evidence" value="ECO:0007669"/>
    <property type="project" value="InterPro"/>
</dbReference>
<dbReference type="Gene3D" id="3.40.390.10">
    <property type="entry name" value="Collagenase (Catalytic Domain)"/>
    <property type="match status" value="1"/>
</dbReference>
<dbReference type="Gene3D" id="1.10.1370.10">
    <property type="entry name" value="Neurolysin, domain 3"/>
    <property type="match status" value="1"/>
</dbReference>
<dbReference type="AlphaFoldDB" id="A0A2U3PSL9"/>
<keyword evidence="6 7" id="KW-0482">Metalloprotease</keyword>
<dbReference type="InterPro" id="IPR024079">
    <property type="entry name" value="MetalloPept_cat_dom_sf"/>
</dbReference>
<proteinExistence type="inferred from homology"/>
<dbReference type="EMBL" id="LS398110">
    <property type="protein sequence ID" value="SPP92145.1"/>
    <property type="molecule type" value="Genomic_DNA"/>
</dbReference>
<keyword evidence="3 7" id="KW-0479">Metal-binding</keyword>
<dbReference type="InterPro" id="IPR034005">
    <property type="entry name" value="M3A_DCP"/>
</dbReference>
<organism evidence="9 10">
    <name type="scientific">Bradyrhizobium vignae</name>
    <dbReference type="NCBI Taxonomy" id="1549949"/>
    <lineage>
        <taxon>Bacteria</taxon>
        <taxon>Pseudomonadati</taxon>
        <taxon>Pseudomonadota</taxon>
        <taxon>Alphaproteobacteria</taxon>
        <taxon>Hyphomicrobiales</taxon>
        <taxon>Nitrobacteraceae</taxon>
        <taxon>Bradyrhizobium</taxon>
    </lineage>
</organism>
<reference evidence="9 10" key="1">
    <citation type="submission" date="2018-03" db="EMBL/GenBank/DDBJ databases">
        <authorList>
            <person name="Gully D."/>
        </authorList>
    </citation>
    <scope>NUCLEOTIDE SEQUENCE [LARGE SCALE GENOMIC DNA]</scope>
    <source>
        <strain evidence="9">ORS3257</strain>
    </source>
</reference>
<dbReference type="InterPro" id="IPR001567">
    <property type="entry name" value="Pept_M3A_M3B_dom"/>
</dbReference>
<evidence type="ECO:0000256" key="6">
    <source>
        <dbReference type="ARBA" id="ARBA00023049"/>
    </source>
</evidence>
<dbReference type="PANTHER" id="PTHR43660:SF1">
    <property type="entry name" value="DIPEPTIDYL CARBOXYPEPTIDASE"/>
    <property type="match status" value="1"/>
</dbReference>
<dbReference type="SUPFAM" id="SSF55486">
    <property type="entry name" value="Metalloproteases ('zincins'), catalytic domain"/>
    <property type="match status" value="1"/>
</dbReference>
<sequence length="716" mass="80167">MAQKSPIACYSWLQQSSHETGLVMSESRQITEAETNPLLKAWVTPFATPPFDEIKPEHFLPAFEQAFADHAAEIAAITNDPAAPDFANTITALERSGKLLNKVAAVFYDLVSAHSNPAILEIDKEVSLRMARHWNPIMMNAVLFGRIAQLHEKRANLGLTPEQLRLLERTYTRFHRSGAGLSEEAKARMAEINERLAQLGTGFSHHLLGDEQDWIMELGEADRQGLPESFVAGAKAAAEERGMEGKAIVTLSRSSVEQFLKSSARRDLREKVYKAFVARGDNGNANDNNGTIVEILKLREESAKLLGYPTFAAYRLEDSMAKTPEAVRGLLERVWKPARARALADRDEMQALITAEGGNFKLAPWDWRFYAEKLRLQRANFDDAAIKPYLSLDNMIAAAFDCATRLFGITFEERNDVPVWHPDVRVWEVKGPDGKHKALFYGDYFARPSKRSGAWMTSLRDQQKLDGDVAPLVLNICNFAKGAGGEPSLLSPDDARTLFHEFGHGLHGMLSNVTYPSLSGTSVFTDFVELPSQLYEHWQERPEVLQKFARHYQTGEPLPDELLQRFLAARKFNQGFATVEFVSSALIDLEFHTQPAAAAQDVRAFERRELEKIGMPEEIALRHRPTQFGHIFTGDHYAAGYYSYMWSEVMDADAFGAFEEAGDIFDPAVAKRLHDDIYSSGGSVDPEAAYEAFRGRPPEPEALLRRRGLLETAKAA</sequence>
<evidence type="ECO:0000256" key="7">
    <source>
        <dbReference type="RuleBase" id="RU003435"/>
    </source>
</evidence>
<gene>
    <name evidence="9" type="primary">dcp</name>
    <name evidence="9" type="ORF">BRAD3257_1003</name>
</gene>
<dbReference type="KEGG" id="bvz:BRAD3257_1003"/>
<dbReference type="FunFam" id="3.40.390.10:FF:000009">
    <property type="entry name" value="Oligopeptidase A"/>
    <property type="match status" value="1"/>
</dbReference>
<evidence type="ECO:0000256" key="4">
    <source>
        <dbReference type="ARBA" id="ARBA00022801"/>
    </source>
</evidence>
<dbReference type="InterPro" id="IPR045090">
    <property type="entry name" value="Pept_M3A_M3B"/>
</dbReference>
<dbReference type="CDD" id="cd06456">
    <property type="entry name" value="M3A_DCP"/>
    <property type="match status" value="1"/>
</dbReference>
<evidence type="ECO:0000256" key="5">
    <source>
        <dbReference type="ARBA" id="ARBA00022833"/>
    </source>
</evidence>
<feature type="domain" description="Peptidase M3A/M3B catalytic" evidence="8">
    <location>
        <begin position="259"/>
        <end position="708"/>
    </location>
</feature>
<dbReference type="PANTHER" id="PTHR43660">
    <property type="entry name" value="DIPEPTIDYL CARBOXYPEPTIDASE"/>
    <property type="match status" value="1"/>
</dbReference>
<dbReference type="GO" id="GO:0046872">
    <property type="term" value="F:metal ion binding"/>
    <property type="evidence" value="ECO:0007669"/>
    <property type="project" value="UniProtKB-UniRule"/>
</dbReference>
<evidence type="ECO:0000256" key="3">
    <source>
        <dbReference type="ARBA" id="ARBA00022723"/>
    </source>
</evidence>
<dbReference type="GO" id="GO:0005829">
    <property type="term" value="C:cytosol"/>
    <property type="evidence" value="ECO:0007669"/>
    <property type="project" value="TreeGrafter"/>
</dbReference>
<dbReference type="Proteomes" id="UP000246085">
    <property type="component" value="Chromosome BRAD3257"/>
</dbReference>
<keyword evidence="4 7" id="KW-0378">Hydrolase</keyword>
<dbReference type="InterPro" id="IPR024077">
    <property type="entry name" value="Neurolysin/TOP_dom2"/>
</dbReference>
<evidence type="ECO:0000259" key="8">
    <source>
        <dbReference type="Pfam" id="PF01432"/>
    </source>
</evidence>
<comment type="cofactor">
    <cofactor evidence="7">
        <name>Zn(2+)</name>
        <dbReference type="ChEBI" id="CHEBI:29105"/>
    </cofactor>
    <text evidence="7">Binds 1 zinc ion.</text>
</comment>
<evidence type="ECO:0000313" key="10">
    <source>
        <dbReference type="Proteomes" id="UP000246085"/>
    </source>
</evidence>
<dbReference type="GO" id="GO:0006508">
    <property type="term" value="P:proteolysis"/>
    <property type="evidence" value="ECO:0007669"/>
    <property type="project" value="UniProtKB-KW"/>
</dbReference>
<dbReference type="Pfam" id="PF01432">
    <property type="entry name" value="Peptidase_M3"/>
    <property type="match status" value="1"/>
</dbReference>
<evidence type="ECO:0000256" key="1">
    <source>
        <dbReference type="ARBA" id="ARBA00006040"/>
    </source>
</evidence>
<keyword evidence="2 7" id="KW-0645">Protease</keyword>
<keyword evidence="5 7" id="KW-0862">Zinc</keyword>
<protein>
    <submittedName>
        <fullName evidence="9">Peptidyl-dipeptidase</fullName>
    </submittedName>
</protein>